<dbReference type="EMBL" id="BK016064">
    <property type="protein sequence ID" value="DAF92322.1"/>
    <property type="molecule type" value="Genomic_DNA"/>
</dbReference>
<evidence type="ECO:0000313" key="2">
    <source>
        <dbReference type="EMBL" id="DAF92322.1"/>
    </source>
</evidence>
<sequence length="96" mass="11197">MMSEWYKAESMDKPEEWDTASSPTTVYQRKNITEQTRKDAEGEDDLTYYAYDERTMSQEEYVALQADLESPATKMIMQQLSSVEMNLAMVQEMMEG</sequence>
<accession>A0A8S5UD43</accession>
<name>A0A8S5UD43_9CAUD</name>
<feature type="compositionally biased region" description="Basic and acidic residues" evidence="1">
    <location>
        <begin position="1"/>
        <end position="16"/>
    </location>
</feature>
<evidence type="ECO:0000256" key="1">
    <source>
        <dbReference type="SAM" id="MobiDB-lite"/>
    </source>
</evidence>
<feature type="region of interest" description="Disordered" evidence="1">
    <location>
        <begin position="1"/>
        <end position="45"/>
    </location>
</feature>
<proteinExistence type="predicted"/>
<organism evidence="2">
    <name type="scientific">Myoviridae sp. ctBvM24</name>
    <dbReference type="NCBI Taxonomy" id="2825050"/>
    <lineage>
        <taxon>Viruses</taxon>
        <taxon>Duplodnaviria</taxon>
        <taxon>Heunggongvirae</taxon>
        <taxon>Uroviricota</taxon>
        <taxon>Caudoviricetes</taxon>
    </lineage>
</organism>
<feature type="compositionally biased region" description="Basic and acidic residues" evidence="1">
    <location>
        <begin position="31"/>
        <end position="40"/>
    </location>
</feature>
<feature type="compositionally biased region" description="Polar residues" evidence="1">
    <location>
        <begin position="19"/>
        <end position="30"/>
    </location>
</feature>
<reference evidence="2" key="1">
    <citation type="journal article" date="2021" name="Proc. Natl. Acad. Sci. U.S.A.">
        <title>A Catalog of Tens of Thousands of Viruses from Human Metagenomes Reveals Hidden Associations with Chronic Diseases.</title>
        <authorList>
            <person name="Tisza M.J."/>
            <person name="Buck C.B."/>
        </authorList>
    </citation>
    <scope>NUCLEOTIDE SEQUENCE</scope>
    <source>
        <strain evidence="2">CtBvM24</strain>
    </source>
</reference>
<protein>
    <submittedName>
        <fullName evidence="2">Uncharacterized protein</fullName>
    </submittedName>
</protein>